<dbReference type="SUPFAM" id="SSF54292">
    <property type="entry name" value="2Fe-2S ferredoxin-like"/>
    <property type="match status" value="1"/>
</dbReference>
<dbReference type="KEGG" id="ruv:EC9_47690"/>
<dbReference type="InterPro" id="IPR012675">
    <property type="entry name" value="Beta-grasp_dom_sf"/>
</dbReference>
<evidence type="ECO:0000313" key="4">
    <source>
        <dbReference type="Proteomes" id="UP000319557"/>
    </source>
</evidence>
<dbReference type="PROSITE" id="PS51085">
    <property type="entry name" value="2FE2S_FER_2"/>
    <property type="match status" value="1"/>
</dbReference>
<gene>
    <name evidence="3" type="ORF">EC9_47690</name>
</gene>
<dbReference type="InterPro" id="IPR001041">
    <property type="entry name" value="2Fe-2S_ferredoxin-type"/>
</dbReference>
<keyword evidence="4" id="KW-1185">Reference proteome</keyword>
<feature type="region of interest" description="Disordered" evidence="1">
    <location>
        <begin position="99"/>
        <end position="123"/>
    </location>
</feature>
<sequence length="123" mass="13451">MPTVRFKNASIQCDAGDNLRKVLLRSKTSVYNGIARAVNCRGMGICGMCTVRLRGSASWPSRYETAILSMVPGATRLGLRLACLCTVHGDLSVEKFSGTWGTGPEMRQFGRKRTSSEVPTQQH</sequence>
<accession>A0A517M6S4</accession>
<dbReference type="Proteomes" id="UP000319557">
    <property type="component" value="Chromosome"/>
</dbReference>
<dbReference type="AlphaFoldDB" id="A0A517M6S4"/>
<evidence type="ECO:0000259" key="2">
    <source>
        <dbReference type="PROSITE" id="PS51085"/>
    </source>
</evidence>
<dbReference type="OrthoDB" id="9807864at2"/>
<evidence type="ECO:0000313" key="3">
    <source>
        <dbReference type="EMBL" id="QDS90555.1"/>
    </source>
</evidence>
<protein>
    <recommendedName>
        <fullName evidence="2">2Fe-2S ferredoxin-type domain-containing protein</fullName>
    </recommendedName>
</protein>
<organism evidence="3 4">
    <name type="scientific">Rosistilla ulvae</name>
    <dbReference type="NCBI Taxonomy" id="1930277"/>
    <lineage>
        <taxon>Bacteria</taxon>
        <taxon>Pseudomonadati</taxon>
        <taxon>Planctomycetota</taxon>
        <taxon>Planctomycetia</taxon>
        <taxon>Pirellulales</taxon>
        <taxon>Pirellulaceae</taxon>
        <taxon>Rosistilla</taxon>
    </lineage>
</organism>
<dbReference type="Gene3D" id="3.10.20.30">
    <property type="match status" value="1"/>
</dbReference>
<proteinExistence type="predicted"/>
<feature type="domain" description="2Fe-2S ferredoxin-type" evidence="2">
    <location>
        <begin position="2"/>
        <end position="99"/>
    </location>
</feature>
<dbReference type="EMBL" id="CP036261">
    <property type="protein sequence ID" value="QDS90555.1"/>
    <property type="molecule type" value="Genomic_DNA"/>
</dbReference>
<dbReference type="RefSeq" id="WP_145348353.1">
    <property type="nucleotide sequence ID" value="NZ_CP036261.1"/>
</dbReference>
<reference evidence="3 4" key="1">
    <citation type="submission" date="2019-02" db="EMBL/GenBank/DDBJ databases">
        <title>Deep-cultivation of Planctomycetes and their phenomic and genomic characterization uncovers novel biology.</title>
        <authorList>
            <person name="Wiegand S."/>
            <person name="Jogler M."/>
            <person name="Boedeker C."/>
            <person name="Pinto D."/>
            <person name="Vollmers J."/>
            <person name="Rivas-Marin E."/>
            <person name="Kohn T."/>
            <person name="Peeters S.H."/>
            <person name="Heuer A."/>
            <person name="Rast P."/>
            <person name="Oberbeckmann S."/>
            <person name="Bunk B."/>
            <person name="Jeske O."/>
            <person name="Meyerdierks A."/>
            <person name="Storesund J.E."/>
            <person name="Kallscheuer N."/>
            <person name="Luecker S."/>
            <person name="Lage O.M."/>
            <person name="Pohl T."/>
            <person name="Merkel B.J."/>
            <person name="Hornburger P."/>
            <person name="Mueller R.-W."/>
            <person name="Bruemmer F."/>
            <person name="Labrenz M."/>
            <person name="Spormann A.M."/>
            <person name="Op den Camp H."/>
            <person name="Overmann J."/>
            <person name="Amann R."/>
            <person name="Jetten M.S.M."/>
            <person name="Mascher T."/>
            <person name="Medema M.H."/>
            <person name="Devos D.P."/>
            <person name="Kaster A.-K."/>
            <person name="Ovreas L."/>
            <person name="Rohde M."/>
            <person name="Galperin M.Y."/>
            <person name="Jogler C."/>
        </authorList>
    </citation>
    <scope>NUCLEOTIDE SEQUENCE [LARGE SCALE GENOMIC DNA]</scope>
    <source>
        <strain evidence="3 4">EC9</strain>
    </source>
</reference>
<dbReference type="GO" id="GO:0051536">
    <property type="term" value="F:iron-sulfur cluster binding"/>
    <property type="evidence" value="ECO:0007669"/>
    <property type="project" value="InterPro"/>
</dbReference>
<dbReference type="InterPro" id="IPR036010">
    <property type="entry name" value="2Fe-2S_ferredoxin-like_sf"/>
</dbReference>
<name>A0A517M6S4_9BACT</name>
<evidence type="ECO:0000256" key="1">
    <source>
        <dbReference type="SAM" id="MobiDB-lite"/>
    </source>
</evidence>
<dbReference type="Pfam" id="PF00111">
    <property type="entry name" value="Fer2"/>
    <property type="match status" value="1"/>
</dbReference>
<dbReference type="CDD" id="cd00207">
    <property type="entry name" value="fer2"/>
    <property type="match status" value="1"/>
</dbReference>